<evidence type="ECO:0000313" key="10">
    <source>
        <dbReference type="EMBL" id="KPL75151.1"/>
    </source>
</evidence>
<name>A0A0P6XI35_9CHLR</name>
<evidence type="ECO:0000313" key="11">
    <source>
        <dbReference type="Proteomes" id="UP000050430"/>
    </source>
</evidence>
<dbReference type="InterPro" id="IPR002624">
    <property type="entry name" value="DCK/DGK"/>
</dbReference>
<dbReference type="SUPFAM" id="SSF52540">
    <property type="entry name" value="P-loop containing nucleoside triphosphate hydrolases"/>
    <property type="match status" value="1"/>
</dbReference>
<feature type="binding site" evidence="7">
    <location>
        <position position="56"/>
    </location>
    <ligand>
        <name>substrate</name>
    </ligand>
</feature>
<dbReference type="GO" id="GO:0005737">
    <property type="term" value="C:cytoplasm"/>
    <property type="evidence" value="ECO:0007669"/>
    <property type="project" value="TreeGrafter"/>
</dbReference>
<gene>
    <name evidence="10" type="ORF">ADM99_00620</name>
</gene>
<organism evidence="10 11">
    <name type="scientific">Leptolinea tardivitalis</name>
    <dbReference type="NCBI Taxonomy" id="229920"/>
    <lineage>
        <taxon>Bacteria</taxon>
        <taxon>Bacillati</taxon>
        <taxon>Chloroflexota</taxon>
        <taxon>Anaerolineae</taxon>
        <taxon>Anaerolineales</taxon>
        <taxon>Anaerolineaceae</taxon>
        <taxon>Leptolinea</taxon>
    </lineage>
</organism>
<evidence type="ECO:0000256" key="1">
    <source>
        <dbReference type="ARBA" id="ARBA00007420"/>
    </source>
</evidence>
<keyword evidence="4 10" id="KW-0418">Kinase</keyword>
<dbReference type="PATRIC" id="fig|229920.5.peg.3262"/>
<protein>
    <submittedName>
        <fullName evidence="10">Deoxynucleoside kinase</fullName>
    </submittedName>
</protein>
<comment type="caution">
    <text evidence="10">The sequence shown here is derived from an EMBL/GenBank/DDBJ whole genome shotgun (WGS) entry which is preliminary data.</text>
</comment>
<evidence type="ECO:0000256" key="2">
    <source>
        <dbReference type="ARBA" id="ARBA00022679"/>
    </source>
</evidence>
<reference evidence="10 11" key="1">
    <citation type="submission" date="2015-07" db="EMBL/GenBank/DDBJ databases">
        <title>Genome sequence of Leptolinea tardivitalis DSM 16556.</title>
        <authorList>
            <person name="Hemp J."/>
            <person name="Ward L.M."/>
            <person name="Pace L.A."/>
            <person name="Fischer W.W."/>
        </authorList>
    </citation>
    <scope>NUCLEOTIDE SEQUENCE [LARGE SCALE GENOMIC DNA]</scope>
    <source>
        <strain evidence="10 11">YMTK-2</strain>
    </source>
</reference>
<evidence type="ECO:0000259" key="9">
    <source>
        <dbReference type="Pfam" id="PF01712"/>
    </source>
</evidence>
<dbReference type="FunFam" id="3.40.50.300:FF:000659">
    <property type="entry name" value="Deoxyguanosine kinase"/>
    <property type="match status" value="1"/>
</dbReference>
<dbReference type="Gene3D" id="3.40.50.300">
    <property type="entry name" value="P-loop containing nucleotide triphosphate hydrolases"/>
    <property type="match status" value="1"/>
</dbReference>
<dbReference type="STRING" id="229920.ADM99_00620"/>
<evidence type="ECO:0000256" key="8">
    <source>
        <dbReference type="PIRSR" id="PIRSR000705-3"/>
    </source>
</evidence>
<evidence type="ECO:0000256" key="6">
    <source>
        <dbReference type="PIRSR" id="PIRSR000705-1"/>
    </source>
</evidence>
<dbReference type="InterPro" id="IPR027417">
    <property type="entry name" value="P-loop_NTPase"/>
</dbReference>
<keyword evidence="2" id="KW-0808">Transferase</keyword>
<evidence type="ECO:0000256" key="4">
    <source>
        <dbReference type="ARBA" id="ARBA00022777"/>
    </source>
</evidence>
<sequence>MDKFIVVAGNIGVGKSTLVKMLCQKLGWQPFYEPESENPYLADFYQDMSRWSFQSQVFFLSRRLQIHHKILHHSGSVIQDRSIYEDAEVFARNLNIQGYLSDRDYKTYRSLYQTLIEFLSPPDLVIFLRASVETLSKRIALRNRDYEKTINPAYLAQVNNLYTEWISTFTLCPVLTVPADELDYVVRPDHLDLIAEKVQQKLTGKDEVVFSASETL</sequence>
<feature type="binding site" evidence="7">
    <location>
        <position position="33"/>
    </location>
    <ligand>
        <name>substrate</name>
    </ligand>
</feature>
<feature type="binding site" evidence="7">
    <location>
        <position position="45"/>
    </location>
    <ligand>
        <name>substrate</name>
    </ligand>
</feature>
<evidence type="ECO:0000256" key="7">
    <source>
        <dbReference type="PIRSR" id="PIRSR000705-2"/>
    </source>
</evidence>
<keyword evidence="11" id="KW-1185">Reference proteome</keyword>
<dbReference type="GO" id="GO:0005524">
    <property type="term" value="F:ATP binding"/>
    <property type="evidence" value="ECO:0007669"/>
    <property type="project" value="UniProtKB-KW"/>
</dbReference>
<feature type="binding site" evidence="7">
    <location>
        <position position="147"/>
    </location>
    <ligand>
        <name>substrate</name>
    </ligand>
</feature>
<keyword evidence="3 8" id="KW-0547">Nucleotide-binding</keyword>
<dbReference type="PANTHER" id="PTHR10513">
    <property type="entry name" value="DEOXYNUCLEOSIDE KINASE"/>
    <property type="match status" value="1"/>
</dbReference>
<feature type="binding site" evidence="7">
    <location>
        <position position="81"/>
    </location>
    <ligand>
        <name>substrate</name>
    </ligand>
</feature>
<dbReference type="OrthoDB" id="9776634at2"/>
<dbReference type="Pfam" id="PF01712">
    <property type="entry name" value="dNK"/>
    <property type="match status" value="1"/>
</dbReference>
<dbReference type="RefSeq" id="WP_062420635.1">
    <property type="nucleotide sequence ID" value="NZ_BBYA01000003.1"/>
</dbReference>
<feature type="active site" description="Proton acceptor" evidence="6">
    <location>
        <position position="80"/>
    </location>
</feature>
<dbReference type="EMBL" id="LGCK01000001">
    <property type="protein sequence ID" value="KPL75151.1"/>
    <property type="molecule type" value="Genomic_DNA"/>
</dbReference>
<keyword evidence="5 8" id="KW-0067">ATP-binding</keyword>
<proteinExistence type="inferred from homology"/>
<feature type="binding site" evidence="8">
    <location>
        <begin position="138"/>
        <end position="142"/>
    </location>
    <ligand>
        <name>ATP</name>
        <dbReference type="ChEBI" id="CHEBI:30616"/>
    </ligand>
</feature>
<feature type="binding site" evidence="8">
    <location>
        <begin position="9"/>
        <end position="17"/>
    </location>
    <ligand>
        <name>ATP</name>
        <dbReference type="ChEBI" id="CHEBI:30616"/>
    </ligand>
</feature>
<dbReference type="Proteomes" id="UP000050430">
    <property type="component" value="Unassembled WGS sequence"/>
</dbReference>
<dbReference type="InterPro" id="IPR050566">
    <property type="entry name" value="Deoxyribonucleoside_kinase"/>
</dbReference>
<dbReference type="GO" id="GO:0019136">
    <property type="term" value="F:deoxynucleoside kinase activity"/>
    <property type="evidence" value="ECO:0007669"/>
    <property type="project" value="InterPro"/>
</dbReference>
<comment type="similarity">
    <text evidence="1">Belongs to the DCK/DGK family.</text>
</comment>
<feature type="domain" description="Deoxynucleoside kinase" evidence="9">
    <location>
        <begin position="5"/>
        <end position="200"/>
    </location>
</feature>
<evidence type="ECO:0000256" key="3">
    <source>
        <dbReference type="ARBA" id="ARBA00022741"/>
    </source>
</evidence>
<evidence type="ECO:0000256" key="5">
    <source>
        <dbReference type="ARBA" id="ARBA00022840"/>
    </source>
</evidence>
<dbReference type="PIRSF" id="PIRSF000705">
    <property type="entry name" value="DNK"/>
    <property type="match status" value="1"/>
</dbReference>
<feature type="binding site" evidence="7">
    <location>
        <position position="86"/>
    </location>
    <ligand>
        <name>substrate</name>
    </ligand>
</feature>
<dbReference type="InterPro" id="IPR031314">
    <property type="entry name" value="DNK_dom"/>
</dbReference>
<accession>A0A0P6XI35</accession>
<dbReference type="CDD" id="cd01673">
    <property type="entry name" value="dNK"/>
    <property type="match status" value="1"/>
</dbReference>
<dbReference type="PANTHER" id="PTHR10513:SF35">
    <property type="entry name" value="DEOXYADENOSINE KINASE"/>
    <property type="match status" value="1"/>
</dbReference>
<dbReference type="AlphaFoldDB" id="A0A0P6XI35"/>